<evidence type="ECO:0000313" key="2">
    <source>
        <dbReference type="EMBL" id="MCX2982253.1"/>
    </source>
</evidence>
<reference evidence="2" key="1">
    <citation type="submission" date="2019-02" db="EMBL/GenBank/DDBJ databases">
        <authorList>
            <person name="Li S.-H."/>
        </authorList>
    </citation>
    <scope>NUCLEOTIDE SEQUENCE</scope>
    <source>
        <strain evidence="2">IMCC14734</strain>
    </source>
</reference>
<dbReference type="SUPFAM" id="SSF52540">
    <property type="entry name" value="P-loop containing nucleoside triphosphate hydrolases"/>
    <property type="match status" value="1"/>
</dbReference>
<dbReference type="Proteomes" id="UP001143362">
    <property type="component" value="Unassembled WGS sequence"/>
</dbReference>
<name>A0ABT3TIV3_9GAMM</name>
<feature type="transmembrane region" description="Helical" evidence="1">
    <location>
        <begin position="27"/>
        <end position="52"/>
    </location>
</feature>
<sequence>MYFDFDYYWRVLRHVWKLQDYPSKPKMLLRLLVVVPLVSTIHAVFFLLDYVFFPRLWSQQMRAPVFIVGHGRSGTTLLHRLLAADEERFSYPLYWEMFFPSLLEKKIIRGLGWLDQRCLGGACRRKLVAWDDKTFGPYRHMHYMSLWASEEDCFAMTAAFVTQQWSLDIPMMDVIDIFHVDQMPQKRKRWLHHYRELMKRQLLLNGGDKVHLAKNPVMSGWVEALIEAFPDARILVMVRDPVQCIPSVLKLVEVAWGSRGWTREDYGTSLDLLTDIAFEHFHNPHRVLARHPDTPQMFVDYRDLTTDPQATVNAVYAALGMTMTPVYESWLAAQADRERTHNSKFEYSIDDYDLSLQRIETELETLYQRYEWPRPSVTVAAEKEADHESS</sequence>
<dbReference type="PANTHER" id="PTHR36451">
    <property type="entry name" value="PAPS-DEPENDENT SULFOTRANSFERASE STF3"/>
    <property type="match status" value="1"/>
</dbReference>
<dbReference type="InterPro" id="IPR027417">
    <property type="entry name" value="P-loop_NTPase"/>
</dbReference>
<evidence type="ECO:0000256" key="1">
    <source>
        <dbReference type="SAM" id="Phobius"/>
    </source>
</evidence>
<gene>
    <name evidence="2" type="ORF">EYC98_15430</name>
</gene>
<keyword evidence="3" id="KW-1185">Reference proteome</keyword>
<proteinExistence type="predicted"/>
<dbReference type="PANTHER" id="PTHR36451:SF1">
    <property type="entry name" value="OMEGA-HYDROXY-BETA-DIHYDROMENAQUINONE-9 SULFOTRANSFERASE STF3"/>
    <property type="match status" value="1"/>
</dbReference>
<keyword evidence="1" id="KW-0812">Transmembrane</keyword>
<dbReference type="RefSeq" id="WP_279246278.1">
    <property type="nucleotide sequence ID" value="NZ_SHNN01000003.1"/>
</dbReference>
<comment type="caution">
    <text evidence="2">The sequence shown here is derived from an EMBL/GenBank/DDBJ whole genome shotgun (WGS) entry which is preliminary data.</text>
</comment>
<organism evidence="2 3">
    <name type="scientific">Candidatus Litorirhabdus singularis</name>
    <dbReference type="NCBI Taxonomy" id="2518993"/>
    <lineage>
        <taxon>Bacteria</taxon>
        <taxon>Pseudomonadati</taxon>
        <taxon>Pseudomonadota</taxon>
        <taxon>Gammaproteobacteria</taxon>
        <taxon>Cellvibrionales</taxon>
        <taxon>Halieaceae</taxon>
        <taxon>Candidatus Litorirhabdus</taxon>
    </lineage>
</organism>
<dbReference type="EMBL" id="SHNN01000003">
    <property type="protein sequence ID" value="MCX2982253.1"/>
    <property type="molecule type" value="Genomic_DNA"/>
</dbReference>
<dbReference type="Pfam" id="PF13469">
    <property type="entry name" value="Sulfotransfer_3"/>
    <property type="match status" value="1"/>
</dbReference>
<evidence type="ECO:0000313" key="3">
    <source>
        <dbReference type="Proteomes" id="UP001143362"/>
    </source>
</evidence>
<dbReference type="Gene3D" id="3.40.50.300">
    <property type="entry name" value="P-loop containing nucleotide triphosphate hydrolases"/>
    <property type="match status" value="1"/>
</dbReference>
<keyword evidence="1" id="KW-1133">Transmembrane helix</keyword>
<keyword evidence="1" id="KW-0472">Membrane</keyword>
<dbReference type="InterPro" id="IPR052736">
    <property type="entry name" value="Stf3_sulfotransferase"/>
</dbReference>
<accession>A0ABT3TIV3</accession>
<protein>
    <submittedName>
        <fullName evidence="2">Sulfotransferase</fullName>
    </submittedName>
</protein>